<organism evidence="1 2">
    <name type="scientific">Saprolegnia parasitica (strain CBS 223.65)</name>
    <dbReference type="NCBI Taxonomy" id="695850"/>
    <lineage>
        <taxon>Eukaryota</taxon>
        <taxon>Sar</taxon>
        <taxon>Stramenopiles</taxon>
        <taxon>Oomycota</taxon>
        <taxon>Saprolegniomycetes</taxon>
        <taxon>Saprolegniales</taxon>
        <taxon>Saprolegniaceae</taxon>
        <taxon>Saprolegnia</taxon>
    </lineage>
</organism>
<dbReference type="VEuPathDB" id="FungiDB:SPRG_13707"/>
<accession>A0A067BT06</accession>
<evidence type="ECO:0000313" key="2">
    <source>
        <dbReference type="Proteomes" id="UP000030745"/>
    </source>
</evidence>
<evidence type="ECO:0000313" key="1">
    <source>
        <dbReference type="EMBL" id="KDO21393.1"/>
    </source>
</evidence>
<proteinExistence type="predicted"/>
<keyword evidence="2" id="KW-1185">Reference proteome</keyword>
<gene>
    <name evidence="1" type="ORF">SPRG_13707</name>
</gene>
<reference evidence="1 2" key="1">
    <citation type="journal article" date="2013" name="PLoS Genet.">
        <title>Distinctive expansion of potential virulence genes in the genome of the oomycete fish pathogen Saprolegnia parasitica.</title>
        <authorList>
            <person name="Jiang R.H."/>
            <person name="de Bruijn I."/>
            <person name="Haas B.J."/>
            <person name="Belmonte R."/>
            <person name="Lobach L."/>
            <person name="Christie J."/>
            <person name="van den Ackerveken G."/>
            <person name="Bottin A."/>
            <person name="Bulone V."/>
            <person name="Diaz-Moreno S.M."/>
            <person name="Dumas B."/>
            <person name="Fan L."/>
            <person name="Gaulin E."/>
            <person name="Govers F."/>
            <person name="Grenville-Briggs L.J."/>
            <person name="Horner N.R."/>
            <person name="Levin J.Z."/>
            <person name="Mammella M."/>
            <person name="Meijer H.J."/>
            <person name="Morris P."/>
            <person name="Nusbaum C."/>
            <person name="Oome S."/>
            <person name="Phillips A.J."/>
            <person name="van Rooyen D."/>
            <person name="Rzeszutek E."/>
            <person name="Saraiva M."/>
            <person name="Secombes C.J."/>
            <person name="Seidl M.F."/>
            <person name="Snel B."/>
            <person name="Stassen J.H."/>
            <person name="Sykes S."/>
            <person name="Tripathy S."/>
            <person name="van den Berg H."/>
            <person name="Vega-Arreguin J.C."/>
            <person name="Wawra S."/>
            <person name="Young S.K."/>
            <person name="Zeng Q."/>
            <person name="Dieguez-Uribeondo J."/>
            <person name="Russ C."/>
            <person name="Tyler B.M."/>
            <person name="van West P."/>
        </authorList>
    </citation>
    <scope>NUCLEOTIDE SEQUENCE [LARGE SCALE GENOMIC DNA]</scope>
    <source>
        <strain evidence="1 2">CBS 223.65</strain>
    </source>
</reference>
<dbReference type="EMBL" id="KK583289">
    <property type="protein sequence ID" value="KDO21393.1"/>
    <property type="molecule type" value="Genomic_DNA"/>
</dbReference>
<dbReference type="KEGG" id="spar:SPRG_13707"/>
<name>A0A067BT06_SAPPC</name>
<sequence length="215" mass="23690">MYQEIPTTIFQQEASMDTLVLAKEAALGKMQATLGKMQTPDEEMSAKMPAKQALHMTGCNMDLVDEALPEVEQDSEDNEPGLALLFKWNDIDMPVFLDAVNAPASGGNLVPPFWMKTLPPNVSFTSLTNDLFEQLKPNAADDRVAPGWIAPNTIEEYGAILAALREVEADPFIQAAMAAMPLDNCLAETYHVTLSHHIHPNDRHAPPPPLRRVFL</sequence>
<protein>
    <submittedName>
        <fullName evidence="1">Uncharacterized protein</fullName>
    </submittedName>
</protein>
<dbReference type="GeneID" id="24135569"/>
<dbReference type="RefSeq" id="XP_012207948.1">
    <property type="nucleotide sequence ID" value="XM_012352558.1"/>
</dbReference>
<dbReference type="AlphaFoldDB" id="A0A067BT06"/>
<dbReference type="OrthoDB" id="118048at2759"/>
<dbReference type="Proteomes" id="UP000030745">
    <property type="component" value="Unassembled WGS sequence"/>
</dbReference>